<comment type="cofactor">
    <cofactor evidence="1 19">
        <name>Mg(2+)</name>
        <dbReference type="ChEBI" id="CHEBI:18420"/>
    </cofactor>
</comment>
<feature type="transmembrane region" description="Helical" evidence="19">
    <location>
        <begin position="148"/>
        <end position="170"/>
    </location>
</feature>
<evidence type="ECO:0000256" key="12">
    <source>
        <dbReference type="ARBA" id="ARBA00022989"/>
    </source>
</evidence>
<dbReference type="Proteomes" id="UP000539175">
    <property type="component" value="Unassembled WGS sequence"/>
</dbReference>
<keyword evidence="11 19" id="KW-0460">Magnesium</keyword>
<evidence type="ECO:0000256" key="13">
    <source>
        <dbReference type="ARBA" id="ARBA00023136"/>
    </source>
</evidence>
<dbReference type="UniPathway" id="UPA00148">
    <property type="reaction ID" value="UER00238"/>
</dbReference>
<feature type="transmembrane region" description="Helical" evidence="19">
    <location>
        <begin position="71"/>
        <end position="93"/>
    </location>
</feature>
<keyword evidence="12 19" id="KW-1133">Transmembrane helix</keyword>
<evidence type="ECO:0000256" key="11">
    <source>
        <dbReference type="ARBA" id="ARBA00022842"/>
    </source>
</evidence>
<organism evidence="20 21">
    <name type="scientific">Nitrospirillum iridis</name>
    <dbReference type="NCBI Taxonomy" id="765888"/>
    <lineage>
        <taxon>Bacteria</taxon>
        <taxon>Pseudomonadati</taxon>
        <taxon>Pseudomonadota</taxon>
        <taxon>Alphaproteobacteria</taxon>
        <taxon>Rhodospirillales</taxon>
        <taxon>Azospirillaceae</taxon>
        <taxon>Nitrospirillum</taxon>
    </lineage>
</organism>
<dbReference type="Pfam" id="PF02654">
    <property type="entry name" value="CobS"/>
    <property type="match status" value="1"/>
</dbReference>
<dbReference type="PANTHER" id="PTHR34148:SF1">
    <property type="entry name" value="ADENOSYLCOBINAMIDE-GDP RIBAZOLETRANSFERASE"/>
    <property type="match status" value="1"/>
</dbReference>
<comment type="similarity">
    <text evidence="4 19">Belongs to the CobS family.</text>
</comment>
<feature type="transmembrane region" description="Helical" evidence="19">
    <location>
        <begin position="218"/>
        <end position="236"/>
    </location>
</feature>
<reference evidence="20 21" key="1">
    <citation type="submission" date="2020-08" db="EMBL/GenBank/DDBJ databases">
        <title>Genomic Encyclopedia of Type Strains, Phase IV (KMG-IV): sequencing the most valuable type-strain genomes for metagenomic binning, comparative biology and taxonomic classification.</title>
        <authorList>
            <person name="Goeker M."/>
        </authorList>
    </citation>
    <scope>NUCLEOTIDE SEQUENCE [LARGE SCALE GENOMIC DNA]</scope>
    <source>
        <strain evidence="20 21">DSM 22198</strain>
    </source>
</reference>
<accession>A0A7X0AUP2</accession>
<name>A0A7X0AUP2_9PROT</name>
<evidence type="ECO:0000256" key="14">
    <source>
        <dbReference type="ARBA" id="ARBA00025228"/>
    </source>
</evidence>
<dbReference type="NCBIfam" id="TIGR00317">
    <property type="entry name" value="cobS"/>
    <property type="match status" value="1"/>
</dbReference>
<dbReference type="GO" id="GO:0005886">
    <property type="term" value="C:plasma membrane"/>
    <property type="evidence" value="ECO:0007669"/>
    <property type="project" value="UniProtKB-SubCell"/>
</dbReference>
<sequence>MMLRPGDGTRDKDAGVALAGGRDFPYTGTMTDATGPRLGGVFAEFIAAVIFLTRLPIHWRGAWPQDLDSRALTWFPIVGTLIGAVGGLVYWGLSAVNVPPLLAALLTVGALMGLTGALHEDGLADVADGFGGGRDREAKLTIMKDSRVGTYGAVALVLSVAARALALAAISSPHHVAVALMGAHAYARCLLPGMKLLLPEARLVGHSAGVGKPNSARALAALLAGFVLAATTLTKLPLDGGMTRLAILLVSGGGMIALALLARRQVGGVTGDVLGAAEQVGEILFLVAVTGALGGGASAP</sequence>
<comment type="catalytic activity">
    <reaction evidence="17 19">
        <text>alpha-ribazole + adenosylcob(III)inamide-GDP = adenosylcob(III)alamin + GMP + H(+)</text>
        <dbReference type="Rhea" id="RHEA:16049"/>
        <dbReference type="ChEBI" id="CHEBI:10329"/>
        <dbReference type="ChEBI" id="CHEBI:15378"/>
        <dbReference type="ChEBI" id="CHEBI:18408"/>
        <dbReference type="ChEBI" id="CHEBI:58115"/>
        <dbReference type="ChEBI" id="CHEBI:60487"/>
        <dbReference type="EC" id="2.7.8.26"/>
    </reaction>
</comment>
<dbReference type="AlphaFoldDB" id="A0A7X0AUP2"/>
<dbReference type="HAMAP" id="MF_00719">
    <property type="entry name" value="CobS"/>
    <property type="match status" value="1"/>
</dbReference>
<dbReference type="EMBL" id="JACIIZ010000001">
    <property type="protein sequence ID" value="MBB6249641.1"/>
    <property type="molecule type" value="Genomic_DNA"/>
</dbReference>
<keyword evidence="8 19" id="KW-0169">Cobalamin biosynthesis</keyword>
<dbReference type="EC" id="2.7.8.26" evidence="5 19"/>
<dbReference type="GO" id="GO:0008818">
    <property type="term" value="F:cobalamin 5'-phosphate synthase activity"/>
    <property type="evidence" value="ECO:0007669"/>
    <property type="project" value="UniProtKB-UniRule"/>
</dbReference>
<feature type="transmembrane region" description="Helical" evidence="19">
    <location>
        <begin position="242"/>
        <end position="262"/>
    </location>
</feature>
<dbReference type="PANTHER" id="PTHR34148">
    <property type="entry name" value="ADENOSYLCOBINAMIDE-GDP RIBAZOLETRANSFERASE"/>
    <property type="match status" value="1"/>
</dbReference>
<evidence type="ECO:0000256" key="2">
    <source>
        <dbReference type="ARBA" id="ARBA00004651"/>
    </source>
</evidence>
<evidence type="ECO:0000256" key="15">
    <source>
        <dbReference type="ARBA" id="ARBA00032605"/>
    </source>
</evidence>
<keyword evidence="7 19" id="KW-1003">Cell membrane</keyword>
<dbReference type="GO" id="GO:0051073">
    <property type="term" value="F:adenosylcobinamide-GDP ribazoletransferase activity"/>
    <property type="evidence" value="ECO:0007669"/>
    <property type="project" value="UniProtKB-UniRule"/>
</dbReference>
<evidence type="ECO:0000256" key="8">
    <source>
        <dbReference type="ARBA" id="ARBA00022573"/>
    </source>
</evidence>
<evidence type="ECO:0000256" key="18">
    <source>
        <dbReference type="ARBA" id="ARBA00049504"/>
    </source>
</evidence>
<evidence type="ECO:0000256" key="16">
    <source>
        <dbReference type="ARBA" id="ARBA00032853"/>
    </source>
</evidence>
<comment type="subcellular location">
    <subcellularLocation>
        <location evidence="2 19">Cell membrane</location>
        <topology evidence="2 19">Multi-pass membrane protein</topology>
    </subcellularLocation>
</comment>
<dbReference type="GO" id="GO:0009236">
    <property type="term" value="P:cobalamin biosynthetic process"/>
    <property type="evidence" value="ECO:0007669"/>
    <property type="project" value="UniProtKB-UniRule"/>
</dbReference>
<evidence type="ECO:0000313" key="20">
    <source>
        <dbReference type="EMBL" id="MBB6249641.1"/>
    </source>
</evidence>
<comment type="function">
    <text evidence="14 19">Joins adenosylcobinamide-GDP and alpha-ribazole to generate adenosylcobalamin (Ado-cobalamin). Also synthesizes adenosylcobalamin 5'-phosphate from adenosylcobinamide-GDP and alpha-ribazole 5'-phosphate.</text>
</comment>
<evidence type="ECO:0000256" key="5">
    <source>
        <dbReference type="ARBA" id="ARBA00013200"/>
    </source>
</evidence>
<comment type="catalytic activity">
    <reaction evidence="18 19">
        <text>alpha-ribazole 5'-phosphate + adenosylcob(III)inamide-GDP = adenosylcob(III)alamin 5'-phosphate + GMP + H(+)</text>
        <dbReference type="Rhea" id="RHEA:23560"/>
        <dbReference type="ChEBI" id="CHEBI:15378"/>
        <dbReference type="ChEBI" id="CHEBI:57918"/>
        <dbReference type="ChEBI" id="CHEBI:58115"/>
        <dbReference type="ChEBI" id="CHEBI:60487"/>
        <dbReference type="ChEBI" id="CHEBI:60493"/>
        <dbReference type="EC" id="2.7.8.26"/>
    </reaction>
</comment>
<proteinExistence type="inferred from homology"/>
<evidence type="ECO:0000256" key="7">
    <source>
        <dbReference type="ARBA" id="ARBA00022475"/>
    </source>
</evidence>
<dbReference type="InterPro" id="IPR003805">
    <property type="entry name" value="CobS"/>
</dbReference>
<evidence type="ECO:0000256" key="4">
    <source>
        <dbReference type="ARBA" id="ARBA00010561"/>
    </source>
</evidence>
<feature type="transmembrane region" description="Helical" evidence="19">
    <location>
        <begin position="38"/>
        <end position="59"/>
    </location>
</feature>
<dbReference type="RefSeq" id="WP_211106023.1">
    <property type="nucleotide sequence ID" value="NZ_JACIIZ010000001.1"/>
</dbReference>
<keyword evidence="13 19" id="KW-0472">Membrane</keyword>
<comment type="pathway">
    <text evidence="3 19">Cofactor biosynthesis; adenosylcobalamin biosynthesis; adenosylcobalamin from cob(II)yrinate a,c-diamide: step 7/7.</text>
</comment>
<evidence type="ECO:0000256" key="9">
    <source>
        <dbReference type="ARBA" id="ARBA00022679"/>
    </source>
</evidence>
<keyword evidence="9 19" id="KW-0808">Transferase</keyword>
<keyword evidence="10 19" id="KW-0812">Transmembrane</keyword>
<evidence type="ECO:0000256" key="10">
    <source>
        <dbReference type="ARBA" id="ARBA00022692"/>
    </source>
</evidence>
<evidence type="ECO:0000256" key="6">
    <source>
        <dbReference type="ARBA" id="ARBA00015850"/>
    </source>
</evidence>
<evidence type="ECO:0000256" key="1">
    <source>
        <dbReference type="ARBA" id="ARBA00001946"/>
    </source>
</evidence>
<protein>
    <recommendedName>
        <fullName evidence="6 19">Adenosylcobinamide-GDP ribazoletransferase</fullName>
        <ecNumber evidence="5 19">2.7.8.26</ecNumber>
    </recommendedName>
    <alternativeName>
        <fullName evidence="16 19">Cobalamin synthase</fullName>
    </alternativeName>
    <alternativeName>
        <fullName evidence="15 19">Cobalamin-5'-phosphate synthase</fullName>
    </alternativeName>
</protein>
<gene>
    <name evidence="19" type="primary">cobS</name>
    <name evidence="20" type="ORF">FHS74_000174</name>
</gene>
<evidence type="ECO:0000256" key="3">
    <source>
        <dbReference type="ARBA" id="ARBA00004663"/>
    </source>
</evidence>
<evidence type="ECO:0000256" key="19">
    <source>
        <dbReference type="HAMAP-Rule" id="MF_00719"/>
    </source>
</evidence>
<comment type="caution">
    <text evidence="20">The sequence shown here is derived from an EMBL/GenBank/DDBJ whole genome shotgun (WGS) entry which is preliminary data.</text>
</comment>
<evidence type="ECO:0000313" key="21">
    <source>
        <dbReference type="Proteomes" id="UP000539175"/>
    </source>
</evidence>
<keyword evidence="21" id="KW-1185">Reference proteome</keyword>
<evidence type="ECO:0000256" key="17">
    <source>
        <dbReference type="ARBA" id="ARBA00048623"/>
    </source>
</evidence>